<comment type="caution">
    <text evidence="1">The sequence shown here is derived from an EMBL/GenBank/DDBJ whole genome shotgun (WGS) entry which is preliminary data.</text>
</comment>
<gene>
    <name evidence="1" type="ORF">CWATWH0003_B226</name>
</gene>
<evidence type="ECO:0000313" key="2">
    <source>
        <dbReference type="Proteomes" id="UP000003477"/>
    </source>
</evidence>
<proteinExistence type="predicted"/>
<dbReference type="GeneID" id="88769169"/>
<dbReference type="EMBL" id="AESD01001058">
    <property type="protein sequence ID" value="EHJ09347.1"/>
    <property type="molecule type" value="Genomic_DNA"/>
</dbReference>
<dbReference type="AlphaFoldDB" id="G5JEN9"/>
<dbReference type="PATRIC" id="fig|423471.3.peg.5495"/>
<protein>
    <submittedName>
        <fullName evidence="1">RNA polymerase sporulation specific sigma factor SigH</fullName>
    </submittedName>
</protein>
<dbReference type="Proteomes" id="UP000003477">
    <property type="component" value="Unassembled WGS sequence"/>
</dbReference>
<sequence length="42" mass="4839">MLSQLSQLQQDLIYLKQQLIEIEMSSETTSENVVNPVETLPF</sequence>
<dbReference type="RefSeq" id="WP_007313603.1">
    <property type="nucleotide sequence ID" value="NZ_AESD01001058.1"/>
</dbReference>
<name>G5JEN9_CROWT</name>
<reference evidence="1 2" key="1">
    <citation type="journal article" date="2011" name="Front. Microbiol.">
        <title>Two Strains of Crocosphaera watsonii with Highly Conserved Genomes are Distinguished by Strain-Specific Features.</title>
        <authorList>
            <person name="Bench S.R."/>
            <person name="Ilikchyan I.N."/>
            <person name="Tripp H.J."/>
            <person name="Zehr J.P."/>
        </authorList>
    </citation>
    <scope>NUCLEOTIDE SEQUENCE [LARGE SCALE GENOMIC DNA]</scope>
    <source>
        <strain evidence="1 2">WH 0003</strain>
    </source>
</reference>
<accession>G5JEN9</accession>
<evidence type="ECO:0000313" key="1">
    <source>
        <dbReference type="EMBL" id="EHJ09347.1"/>
    </source>
</evidence>
<organism evidence="1 2">
    <name type="scientific">Crocosphaera watsonii WH 0003</name>
    <dbReference type="NCBI Taxonomy" id="423471"/>
    <lineage>
        <taxon>Bacteria</taxon>
        <taxon>Bacillati</taxon>
        <taxon>Cyanobacteriota</taxon>
        <taxon>Cyanophyceae</taxon>
        <taxon>Oscillatoriophycideae</taxon>
        <taxon>Chroococcales</taxon>
        <taxon>Aphanothecaceae</taxon>
        <taxon>Crocosphaera</taxon>
    </lineage>
</organism>